<dbReference type="PANTHER" id="PTHR48049">
    <property type="entry name" value="GLYCOSYLTRANSFERASE"/>
    <property type="match status" value="1"/>
</dbReference>
<reference evidence="6" key="1">
    <citation type="submission" date="2024-03" db="EMBL/GenBank/DDBJ databases">
        <title>WGS assembly of Saponaria officinalis var. Norfolk2.</title>
        <authorList>
            <person name="Jenkins J."/>
            <person name="Shu S."/>
            <person name="Grimwood J."/>
            <person name="Barry K."/>
            <person name="Goodstein D."/>
            <person name="Schmutz J."/>
            <person name="Leebens-Mack J."/>
            <person name="Osbourn A."/>
        </authorList>
    </citation>
    <scope>NUCLEOTIDE SEQUENCE [LARGE SCALE GENOMIC DNA]</scope>
    <source>
        <strain evidence="6">JIC</strain>
    </source>
</reference>
<evidence type="ECO:0000256" key="4">
    <source>
        <dbReference type="RuleBase" id="RU003718"/>
    </source>
</evidence>
<comment type="caution">
    <text evidence="6">The sequence shown here is derived from an EMBL/GenBank/DDBJ whole genome shotgun (WGS) entry which is preliminary data.</text>
</comment>
<dbReference type="InterPro" id="IPR002213">
    <property type="entry name" value="UDP_glucos_trans"/>
</dbReference>
<dbReference type="PANTHER" id="PTHR48049:SF34">
    <property type="entry name" value="UDP-GLYCOSYLTRANSFERASE 79B30-LIKE"/>
    <property type="match status" value="1"/>
</dbReference>
<evidence type="ECO:0000256" key="1">
    <source>
        <dbReference type="ARBA" id="ARBA00004721"/>
    </source>
</evidence>
<name>A0AAW1J5G4_SAPOF</name>
<dbReference type="GO" id="GO:0016104">
    <property type="term" value="P:triterpenoid biosynthetic process"/>
    <property type="evidence" value="ECO:0007669"/>
    <property type="project" value="UniProtKB-ARBA"/>
</dbReference>
<dbReference type="EMBL" id="JBDFQZ010000008">
    <property type="protein sequence ID" value="KAK9698597.1"/>
    <property type="molecule type" value="Genomic_DNA"/>
</dbReference>
<comment type="similarity">
    <text evidence="2 4">Belongs to the UDP-glycosyltransferase family.</text>
</comment>
<sequence>MSQNNNTPLHIVMYPWLAMGHITSFLRIGNELAERGHKISFFLPPKTQLRFTSQNRYPELITFIPIALPSVAGLPVEAETTNDISAETRPHLMTAMDLTKDTIEAHLVDLKPDFVFFDFTCWMPESARKHGIKPIYYLTTLLVGAAYTLHLSAVSPTGRPVDESLLMSPLPSFPSPFVTLQAHEARSLAGAFQFDFGGGLTFLERVVKSLIECDAFCSKTCREMERVYCEFIEKHYGKPALTAGPVLPDPSSAKLGDRFDKWLAGFGSGQVVYCAFGSECTVDLLSFQELVLGLELTDRPFLASLKAPIGYETIESALPEGFLERTKERGIVYGGWVQQQLILKHPSVGCFVTHCGAGSLSEAMVNKCQLVMIPHAVDQFINARMMSLELKVGVEVERRDEDGFFGREDVQKAVDSVMEENSEVGKEVRANHAKWREFILKDGLEESYIISFIDSLYDLLR</sequence>
<keyword evidence="4" id="KW-0328">Glycosyltransferase</keyword>
<keyword evidence="7" id="KW-1185">Reference proteome</keyword>
<dbReference type="Pfam" id="PF00201">
    <property type="entry name" value="UDPGT"/>
    <property type="match status" value="1"/>
</dbReference>
<protein>
    <recommendedName>
        <fullName evidence="5">Glycosyltransferase</fullName>
        <ecNumber evidence="5">2.4.1.-</ecNumber>
    </recommendedName>
</protein>
<dbReference type="FunFam" id="3.40.50.2000:FF:000037">
    <property type="entry name" value="Glycosyltransferase"/>
    <property type="match status" value="1"/>
</dbReference>
<accession>A0AAW1J5G4</accession>
<keyword evidence="3 4" id="KW-0808">Transferase</keyword>
<dbReference type="Proteomes" id="UP001443914">
    <property type="component" value="Unassembled WGS sequence"/>
</dbReference>
<dbReference type="EC" id="2.4.1.-" evidence="5"/>
<comment type="pathway">
    <text evidence="1">Secondary metabolite biosynthesis; terpenoid biosynthesis.</text>
</comment>
<evidence type="ECO:0000256" key="5">
    <source>
        <dbReference type="RuleBase" id="RU362057"/>
    </source>
</evidence>
<dbReference type="AlphaFoldDB" id="A0AAW1J5G4"/>
<organism evidence="6 7">
    <name type="scientific">Saponaria officinalis</name>
    <name type="common">Common soapwort</name>
    <name type="synonym">Lychnis saponaria</name>
    <dbReference type="NCBI Taxonomy" id="3572"/>
    <lineage>
        <taxon>Eukaryota</taxon>
        <taxon>Viridiplantae</taxon>
        <taxon>Streptophyta</taxon>
        <taxon>Embryophyta</taxon>
        <taxon>Tracheophyta</taxon>
        <taxon>Spermatophyta</taxon>
        <taxon>Magnoliopsida</taxon>
        <taxon>eudicotyledons</taxon>
        <taxon>Gunneridae</taxon>
        <taxon>Pentapetalae</taxon>
        <taxon>Caryophyllales</taxon>
        <taxon>Caryophyllaceae</taxon>
        <taxon>Caryophylleae</taxon>
        <taxon>Saponaria</taxon>
    </lineage>
</organism>
<proteinExistence type="inferred from homology"/>
<dbReference type="InterPro" id="IPR050481">
    <property type="entry name" value="UDP-glycosyltransf_plant"/>
</dbReference>
<evidence type="ECO:0000313" key="6">
    <source>
        <dbReference type="EMBL" id="KAK9698597.1"/>
    </source>
</evidence>
<dbReference type="GO" id="GO:0016135">
    <property type="term" value="P:saponin biosynthetic process"/>
    <property type="evidence" value="ECO:0007669"/>
    <property type="project" value="UniProtKB-ARBA"/>
</dbReference>
<dbReference type="InterPro" id="IPR035595">
    <property type="entry name" value="UDP_glycos_trans_CS"/>
</dbReference>
<evidence type="ECO:0000256" key="3">
    <source>
        <dbReference type="ARBA" id="ARBA00022679"/>
    </source>
</evidence>
<gene>
    <name evidence="6" type="ORF">RND81_08G116000</name>
</gene>
<dbReference type="GO" id="GO:0035251">
    <property type="term" value="F:UDP-glucosyltransferase activity"/>
    <property type="evidence" value="ECO:0007669"/>
    <property type="project" value="InterPro"/>
</dbReference>
<dbReference type="SUPFAM" id="SSF53756">
    <property type="entry name" value="UDP-Glycosyltransferase/glycogen phosphorylase"/>
    <property type="match status" value="1"/>
</dbReference>
<dbReference type="CDD" id="cd03784">
    <property type="entry name" value="GT1_Gtf-like"/>
    <property type="match status" value="1"/>
</dbReference>
<dbReference type="Gene3D" id="3.40.50.2000">
    <property type="entry name" value="Glycogen Phosphorylase B"/>
    <property type="match status" value="2"/>
</dbReference>
<evidence type="ECO:0000313" key="7">
    <source>
        <dbReference type="Proteomes" id="UP001443914"/>
    </source>
</evidence>
<evidence type="ECO:0000256" key="2">
    <source>
        <dbReference type="ARBA" id="ARBA00009995"/>
    </source>
</evidence>
<dbReference type="PROSITE" id="PS00375">
    <property type="entry name" value="UDPGT"/>
    <property type="match status" value="1"/>
</dbReference>